<dbReference type="OrthoDB" id="5461175at2"/>
<evidence type="ECO:0000313" key="1">
    <source>
        <dbReference type="EMBL" id="EFV45745.2"/>
    </source>
</evidence>
<dbReference type="Pfam" id="PF09684">
    <property type="entry name" value="Tail_P2_I"/>
    <property type="match status" value="1"/>
</dbReference>
<dbReference type="eggNOG" id="ENOG503396Z">
    <property type="taxonomic scope" value="Bacteria"/>
</dbReference>
<comment type="caution">
    <text evidence="1">The sequence shown here is derived from an EMBL/GenBank/DDBJ whole genome shotgun (WGS) entry which is preliminary data.</text>
</comment>
<reference evidence="1 2" key="2">
    <citation type="submission" date="2013-04" db="EMBL/GenBank/DDBJ databases">
        <title>The Genome Sequence of Bilophila wadsworthia 3_1_6.</title>
        <authorList>
            <consortium name="The Broad Institute Genomics Platform"/>
            <person name="Earl A."/>
            <person name="Ward D."/>
            <person name="Feldgarden M."/>
            <person name="Gevers D."/>
            <person name="Sibley C."/>
            <person name="Strauss J."/>
            <person name="Allen-Vercoe E."/>
            <person name="Walker B."/>
            <person name="Young S."/>
            <person name="Zeng Q."/>
            <person name="Gargeya S."/>
            <person name="Fitzgerald M."/>
            <person name="Haas B."/>
            <person name="Abouelleil A."/>
            <person name="Allen A.W."/>
            <person name="Alvarado L."/>
            <person name="Arachchi H.M."/>
            <person name="Berlin A.M."/>
            <person name="Chapman S.B."/>
            <person name="Gainer-Dewar J."/>
            <person name="Goldberg J."/>
            <person name="Griggs A."/>
            <person name="Gujja S."/>
            <person name="Hansen M."/>
            <person name="Howarth C."/>
            <person name="Imamovic A."/>
            <person name="Ireland A."/>
            <person name="Larimer J."/>
            <person name="McCowan C."/>
            <person name="Murphy C."/>
            <person name="Pearson M."/>
            <person name="Poon T.W."/>
            <person name="Priest M."/>
            <person name="Roberts A."/>
            <person name="Saif S."/>
            <person name="Shea T."/>
            <person name="Sisk P."/>
            <person name="Sykes S."/>
            <person name="Wortman J."/>
            <person name="Nusbaum C."/>
            <person name="Birren B."/>
        </authorList>
    </citation>
    <scope>NUCLEOTIDE SEQUENCE [LARGE SCALE GENOMIC DNA]</scope>
    <source>
        <strain evidence="1 2">3_1_6</strain>
    </source>
</reference>
<dbReference type="RefSeq" id="WP_016360879.1">
    <property type="nucleotide sequence ID" value="NZ_KE150239.1"/>
</dbReference>
<name>E5Y2F5_BILW3</name>
<organism evidence="1 2">
    <name type="scientific">Bilophila wadsworthia (strain 3_1_6)</name>
    <dbReference type="NCBI Taxonomy" id="563192"/>
    <lineage>
        <taxon>Bacteria</taxon>
        <taxon>Pseudomonadati</taxon>
        <taxon>Thermodesulfobacteriota</taxon>
        <taxon>Desulfovibrionia</taxon>
        <taxon>Desulfovibrionales</taxon>
        <taxon>Desulfovibrionaceae</taxon>
        <taxon>Bilophila</taxon>
    </lineage>
</organism>
<dbReference type="Proteomes" id="UP000006034">
    <property type="component" value="Unassembled WGS sequence"/>
</dbReference>
<dbReference type="InterPro" id="IPR006521">
    <property type="entry name" value="Tail_protein_I"/>
</dbReference>
<dbReference type="EMBL" id="ADCP02000002">
    <property type="protein sequence ID" value="EFV45745.2"/>
    <property type="molecule type" value="Genomic_DNA"/>
</dbReference>
<keyword evidence="2" id="KW-1185">Reference proteome</keyword>
<protein>
    <submittedName>
        <fullName evidence="1">Uncharacterized protein</fullName>
    </submittedName>
</protein>
<dbReference type="AlphaFoldDB" id="E5Y2F5"/>
<dbReference type="GeneID" id="78087687"/>
<gene>
    <name evidence="1" type="ORF">HMPREF0179_00366</name>
</gene>
<accession>E5Y2F5</accession>
<evidence type="ECO:0000313" key="2">
    <source>
        <dbReference type="Proteomes" id="UP000006034"/>
    </source>
</evidence>
<sequence length="512" mass="57602">MSEFWKYFHDRLAWPLIHNPGPLSGLVRGLSLALDGTRDDIVYFRRQWFPELCEADLVPDFGTGRGLVRHPKETAEQFRARVVGAFRWHRLGGKTEGLPEILKFYGFDALTVENLRIFQPSRWAEFQLGLRTPATQAEQDALLADLDTLLWLVNEYKPARSVLARVYTDTYDRVPTVWSGGPISEQGWSNGFWSLFSGVTWPGDGGDIVVSFGMVRRFLSERYNETGAGLGVESRTGFLAPYIDRPVWSRSAWSDVFPRNHGFTIGEIVSLHWCVRTTSSYPWHGAWDSRHWQEAATWDRILPEWKMRWRSWARVEAVFSWPGDGKEPGDPVKVHGDGTWGDVNACYGRPQAIIYQGTRWGDAWGADPGRRELEILERRQDKGGLCTPAVHPARPQTAGHALAACCSVPLRERGWRGLWSGRGWLADRCPVAVAVLRSLSAKHEDAGAPRLSGSALLTVPCAALSSPAPQWGGLDTAPQASNPLHERRWLGNPAGRRWYDYTGITSIKEQTE</sequence>
<dbReference type="HOGENOM" id="CLU_531764_0_0_7"/>
<reference evidence="1 2" key="1">
    <citation type="submission" date="2010-10" db="EMBL/GenBank/DDBJ databases">
        <authorList>
            <consortium name="The Broad Institute Genome Sequencing Platform"/>
            <person name="Ward D."/>
            <person name="Earl A."/>
            <person name="Feldgarden M."/>
            <person name="Young S.K."/>
            <person name="Gargeya S."/>
            <person name="Zeng Q."/>
            <person name="Alvarado L."/>
            <person name="Berlin A."/>
            <person name="Bochicchio J."/>
            <person name="Chapman S.B."/>
            <person name="Chen Z."/>
            <person name="Freedman E."/>
            <person name="Gellesch M."/>
            <person name="Goldberg J."/>
            <person name="Griggs A."/>
            <person name="Gujja S."/>
            <person name="Heilman E."/>
            <person name="Heiman D."/>
            <person name="Howarth C."/>
            <person name="Mehta T."/>
            <person name="Neiman D."/>
            <person name="Pearson M."/>
            <person name="Roberts A."/>
            <person name="Saif S."/>
            <person name="Shea T."/>
            <person name="Shenoy N."/>
            <person name="Sisk P."/>
            <person name="Stolte C."/>
            <person name="Sykes S."/>
            <person name="White J."/>
            <person name="Yandava C."/>
            <person name="Allen-Vercoe E."/>
            <person name="Sibley C."/>
            <person name="Ambrose C.E."/>
            <person name="Strauss J."/>
            <person name="Daigneault M."/>
            <person name="Haas B."/>
            <person name="Nusbaum C."/>
            <person name="Birren B."/>
        </authorList>
    </citation>
    <scope>NUCLEOTIDE SEQUENCE [LARGE SCALE GENOMIC DNA]</scope>
    <source>
        <strain evidence="1 2">3_1_6</strain>
    </source>
</reference>
<dbReference type="STRING" id="563192.HMPREF0179_00366"/>
<proteinExistence type="predicted"/>